<dbReference type="InterPro" id="IPR052345">
    <property type="entry name" value="Rad_response_metalloprotease"/>
</dbReference>
<evidence type="ECO:0000313" key="3">
    <source>
        <dbReference type="Proteomes" id="UP001081438"/>
    </source>
</evidence>
<dbReference type="Gene3D" id="1.10.10.2910">
    <property type="match status" value="1"/>
</dbReference>
<name>A0A9Q4D524_9STAP</name>
<accession>A0A9Q4D524</accession>
<dbReference type="PANTHER" id="PTHR43236">
    <property type="entry name" value="ANTITOXIN HIGA1"/>
    <property type="match status" value="1"/>
</dbReference>
<protein>
    <submittedName>
        <fullName evidence="2">ImmA/IrrE family metallo-endopeptidase</fullName>
    </submittedName>
</protein>
<dbReference type="Proteomes" id="UP001081438">
    <property type="component" value="Unassembled WGS sequence"/>
</dbReference>
<reference evidence="2" key="1">
    <citation type="journal article" date="2022" name="Int. J. Mol. Sci.">
        <title>Phenotypic and genotypic virulence characterisation of Staphylococcus pettenkoferi strains isolated from human bloodstream and diabetic foot infections.</title>
        <authorList>
            <person name="Magnan C."/>
        </authorList>
    </citation>
    <scope>NUCLEOTIDE SEQUENCE</scope>
    <source>
        <strain evidence="2">NSP020P</strain>
    </source>
</reference>
<gene>
    <name evidence="2" type="ORF">NW112_07955</name>
</gene>
<proteinExistence type="predicted"/>
<dbReference type="AlphaFoldDB" id="A0A9Q4D524"/>
<comment type="caution">
    <text evidence="2">The sequence shown here is derived from an EMBL/GenBank/DDBJ whole genome shotgun (WGS) entry which is preliminary data.</text>
</comment>
<dbReference type="EMBL" id="JANSKX010000025">
    <property type="protein sequence ID" value="MCY1595171.1"/>
    <property type="molecule type" value="Genomic_DNA"/>
</dbReference>
<feature type="domain" description="IrrE N-terminal-like" evidence="1">
    <location>
        <begin position="165"/>
        <end position="295"/>
    </location>
</feature>
<dbReference type="Pfam" id="PF06114">
    <property type="entry name" value="Peptidase_M78"/>
    <property type="match status" value="1"/>
</dbReference>
<dbReference type="RefSeq" id="WP_145467353.1">
    <property type="nucleotide sequence ID" value="NZ_JANSKS010000002.1"/>
</dbReference>
<dbReference type="PANTHER" id="PTHR43236:SF2">
    <property type="entry name" value="BLL0069 PROTEIN"/>
    <property type="match status" value="1"/>
</dbReference>
<organism evidence="2 3">
    <name type="scientific">Staphylococcus pettenkoferi</name>
    <dbReference type="NCBI Taxonomy" id="170573"/>
    <lineage>
        <taxon>Bacteria</taxon>
        <taxon>Bacillati</taxon>
        <taxon>Bacillota</taxon>
        <taxon>Bacilli</taxon>
        <taxon>Bacillales</taxon>
        <taxon>Staphylococcaceae</taxon>
        <taxon>Staphylococcus</taxon>
    </lineage>
</organism>
<sequence>MSVEIQVKPEVLRWAINASDKSKVDLEKDIKDIDYCLENDSQFTLSQLEKLSKKLNIPWGYLMLDSPPHEEVELMKYRTIDNLEHSRPSRELIEIIDDMQKKQEFMKETMIEDGFSPLSYVGSITHETATVEAANKIKEVLDLDTEWNINNRAALRTLKQHASNAGILIMQNGIVKNNTHRKLNIEEFRAFVICDEYVPLIFINSNDSEKGKLFSVCHELVHIWLGNNELYNVVSARGNNQTQEEQFCNEIAAEILLPESILRQAHAEQEEGLKDFIINIATTYSVSELVVSIRMKNLKLIKYRTFEELYSYFSDKMIENIKKKNEIKGHPSYYNVQLSRMDNRFLNTVKTKAEEGKLLYTEAYDLTGVNGKTYSKLMEELGGKND</sequence>
<evidence type="ECO:0000259" key="1">
    <source>
        <dbReference type="Pfam" id="PF06114"/>
    </source>
</evidence>
<dbReference type="InterPro" id="IPR010359">
    <property type="entry name" value="IrrE_HExxH"/>
</dbReference>
<evidence type="ECO:0000313" key="2">
    <source>
        <dbReference type="EMBL" id="MCY1595171.1"/>
    </source>
</evidence>